<gene>
    <name evidence="2" type="ORF">EI982_03360</name>
</gene>
<keyword evidence="3" id="KW-1185">Reference proteome</keyword>
<accession>A0A6B9F0Y6</accession>
<dbReference type="Gene3D" id="3.30.160.250">
    <property type="match status" value="1"/>
</dbReference>
<name>A0A6B9F0Y6_9EURY</name>
<reference evidence="2 3" key="1">
    <citation type="submission" date="2018-12" db="EMBL/GenBank/DDBJ databases">
        <title>Complete genome sequence of Haloplanus rallus MBLA0036.</title>
        <authorList>
            <person name="Nam Y.-d."/>
            <person name="Kang J."/>
            <person name="Chung W.-H."/>
            <person name="Park Y.S."/>
        </authorList>
    </citation>
    <scope>NUCLEOTIDE SEQUENCE [LARGE SCALE GENOMIC DNA]</scope>
    <source>
        <strain evidence="2 3">MBLA0036</strain>
    </source>
</reference>
<dbReference type="GeneID" id="43368539"/>
<dbReference type="SUPFAM" id="SSF143100">
    <property type="entry name" value="TTHA1013/TTHA0281-like"/>
    <property type="match status" value="1"/>
</dbReference>
<dbReference type="Pfam" id="PF24113">
    <property type="entry name" value="DUF7387"/>
    <property type="match status" value="1"/>
</dbReference>
<evidence type="ECO:0000313" key="2">
    <source>
        <dbReference type="EMBL" id="QGX93885.1"/>
    </source>
</evidence>
<evidence type="ECO:0000313" key="3">
    <source>
        <dbReference type="Proteomes" id="UP000428325"/>
    </source>
</evidence>
<dbReference type="InterPro" id="IPR055811">
    <property type="entry name" value="DUF7387"/>
</dbReference>
<sequence>MTLTLEDEWCVARDEETGVASQGKTRAKALANLAEALELHERPVPEDEDVDEPSTAPWL</sequence>
<protein>
    <submittedName>
        <fullName evidence="2">Type II toxin-antitoxin system HicB family antitoxin</fullName>
    </submittedName>
</protein>
<dbReference type="Proteomes" id="UP000428325">
    <property type="component" value="Chromosome"/>
</dbReference>
<dbReference type="RefSeq" id="WP_157688120.1">
    <property type="nucleotide sequence ID" value="NZ_CP034345.1"/>
</dbReference>
<organism evidence="2 3">
    <name type="scientific">Haloplanus rallus</name>
    <dbReference type="NCBI Taxonomy" id="1816183"/>
    <lineage>
        <taxon>Archaea</taxon>
        <taxon>Methanobacteriati</taxon>
        <taxon>Methanobacteriota</taxon>
        <taxon>Stenosarchaea group</taxon>
        <taxon>Halobacteria</taxon>
        <taxon>Halobacteriales</taxon>
        <taxon>Haloferacaceae</taxon>
        <taxon>Haloplanus</taxon>
    </lineage>
</organism>
<evidence type="ECO:0000256" key="1">
    <source>
        <dbReference type="SAM" id="MobiDB-lite"/>
    </source>
</evidence>
<dbReference type="KEGG" id="hra:EI982_03360"/>
<dbReference type="AlphaFoldDB" id="A0A6B9F0Y6"/>
<dbReference type="EMBL" id="CP034345">
    <property type="protein sequence ID" value="QGX93885.1"/>
    <property type="molecule type" value="Genomic_DNA"/>
</dbReference>
<dbReference type="InterPro" id="IPR035069">
    <property type="entry name" value="TTHA1013/TTHA0281-like"/>
</dbReference>
<feature type="region of interest" description="Disordered" evidence="1">
    <location>
        <begin position="38"/>
        <end position="59"/>
    </location>
</feature>
<proteinExistence type="predicted"/>